<accession>A0A091BU21</accession>
<evidence type="ECO:0000313" key="4">
    <source>
        <dbReference type="Proteomes" id="UP000029381"/>
    </source>
</evidence>
<dbReference type="Gene3D" id="3.40.50.1820">
    <property type="entry name" value="alpha/beta hydrolase"/>
    <property type="match status" value="1"/>
</dbReference>
<proteinExistence type="predicted"/>
<keyword evidence="1" id="KW-0812">Transmembrane</keyword>
<evidence type="ECO:0000313" key="3">
    <source>
        <dbReference type="EMBL" id="KFN89171.1"/>
    </source>
</evidence>
<keyword evidence="1" id="KW-1133">Transmembrane helix</keyword>
<organism evidence="3 4">
    <name type="scientific">Tetragenococcus muriaticus 3MR10-3</name>
    <dbReference type="NCBI Taxonomy" id="1302648"/>
    <lineage>
        <taxon>Bacteria</taxon>
        <taxon>Bacillati</taxon>
        <taxon>Bacillota</taxon>
        <taxon>Bacilli</taxon>
        <taxon>Lactobacillales</taxon>
        <taxon>Enterococcaceae</taxon>
        <taxon>Tetragenococcus</taxon>
    </lineage>
</organism>
<dbReference type="GO" id="GO:0016787">
    <property type="term" value="F:hydrolase activity"/>
    <property type="evidence" value="ECO:0007669"/>
    <property type="project" value="InterPro"/>
</dbReference>
<dbReference type="Pfam" id="PF12695">
    <property type="entry name" value="Abhydrolase_5"/>
    <property type="match status" value="1"/>
</dbReference>
<feature type="domain" description="Alpha/beta hydrolase fold-5" evidence="2">
    <location>
        <begin position="65"/>
        <end position="228"/>
    </location>
</feature>
<name>A0A091BU21_9ENTE</name>
<comment type="caution">
    <text evidence="3">The sequence shown here is derived from an EMBL/GenBank/DDBJ whole genome shotgun (WGS) entry which is preliminary data.</text>
</comment>
<evidence type="ECO:0000259" key="2">
    <source>
        <dbReference type="Pfam" id="PF12695"/>
    </source>
</evidence>
<dbReference type="PATRIC" id="fig|1302648.3.peg.2103"/>
<sequence length="245" mass="26937">MKKWALWQKIIGIILLTGIILFGVGAIYVHQSTYTASEVAQKQSEQATHEKDYDLYSDGQTSKLSIIFYPGAFVTTESYSQWATQVASAGYSVYVLHMPLNLAVFSKDAAQEVIEDSPEERFVLAGHSLGGVIASRFAAEHSKEIDGLIFLASYPDEKGTLKNTDLSVLSMTASNDEVLDSTKYYQAKDYMPTRTTSVEIKGGNHAGFGSYGAQKGDGSATISNKEQQIKISTYIVEWLDSLEEK</sequence>
<keyword evidence="1" id="KW-0472">Membrane</keyword>
<dbReference type="AlphaFoldDB" id="A0A091BU21"/>
<dbReference type="EMBL" id="JPVT01000241">
    <property type="protein sequence ID" value="KFN89171.1"/>
    <property type="molecule type" value="Genomic_DNA"/>
</dbReference>
<dbReference type="Proteomes" id="UP000029381">
    <property type="component" value="Unassembled WGS sequence"/>
</dbReference>
<reference evidence="3 4" key="1">
    <citation type="submission" date="2014-08" db="EMBL/GenBank/DDBJ databases">
        <title>Genome sequence of Tetragenococcus muriaticus.</title>
        <authorList>
            <person name="Chuea-nongthon C."/>
            <person name="Rodtong S."/>
            <person name="Yongsawatdigul J."/>
            <person name="Steele J.L."/>
            <person name="Liu X.-y."/>
            <person name="Speers J."/>
            <person name="Glasner J.D."/>
            <person name="Neeno-Eckwall E.C."/>
        </authorList>
    </citation>
    <scope>NUCLEOTIDE SEQUENCE [LARGE SCALE GENOMIC DNA]</scope>
    <source>
        <strain evidence="3 4">3MR10-3</strain>
    </source>
</reference>
<gene>
    <name evidence="3" type="ORF">TMU3MR103_2150</name>
</gene>
<dbReference type="InterPro" id="IPR029058">
    <property type="entry name" value="AB_hydrolase_fold"/>
</dbReference>
<feature type="transmembrane region" description="Helical" evidence="1">
    <location>
        <begin position="6"/>
        <end position="29"/>
    </location>
</feature>
<dbReference type="RefSeq" id="WP_038024334.1">
    <property type="nucleotide sequence ID" value="NZ_JPVT01000241.1"/>
</dbReference>
<keyword evidence="4" id="KW-1185">Reference proteome</keyword>
<dbReference type="SUPFAM" id="SSF53474">
    <property type="entry name" value="alpha/beta-Hydrolases"/>
    <property type="match status" value="1"/>
</dbReference>
<evidence type="ECO:0000256" key="1">
    <source>
        <dbReference type="SAM" id="Phobius"/>
    </source>
</evidence>
<dbReference type="InterPro" id="IPR029059">
    <property type="entry name" value="AB_hydrolase_5"/>
</dbReference>
<protein>
    <submittedName>
        <fullName evidence="3">Carboxymethylenebutenolidase family protein</fullName>
    </submittedName>
</protein>